<dbReference type="PANTHER" id="PTHR45808:SF2">
    <property type="entry name" value="RHO GTPASE-ACTIVATING PROTEIN 68F"/>
    <property type="match status" value="1"/>
</dbReference>
<feature type="domain" description="CRAL-TRIO" evidence="2">
    <location>
        <begin position="28"/>
        <end position="217"/>
    </location>
</feature>
<feature type="compositionally biased region" description="Polar residues" evidence="1">
    <location>
        <begin position="644"/>
        <end position="654"/>
    </location>
</feature>
<feature type="domain" description="Rho-GAP" evidence="3">
    <location>
        <begin position="231"/>
        <end position="456"/>
    </location>
</feature>
<evidence type="ECO:0008006" key="6">
    <source>
        <dbReference type="Google" id="ProtNLM"/>
    </source>
</evidence>
<dbReference type="PROSITE" id="PS50191">
    <property type="entry name" value="CRAL_TRIO"/>
    <property type="match status" value="1"/>
</dbReference>
<dbReference type="GO" id="GO:0005096">
    <property type="term" value="F:GTPase activator activity"/>
    <property type="evidence" value="ECO:0007669"/>
    <property type="project" value="TreeGrafter"/>
</dbReference>
<dbReference type="EMBL" id="JAPUFD010000005">
    <property type="protein sequence ID" value="MDI1487127.1"/>
    <property type="molecule type" value="Genomic_DNA"/>
</dbReference>
<organism evidence="4 5">
    <name type="scientific">Ramalina farinacea</name>
    <dbReference type="NCBI Taxonomy" id="258253"/>
    <lineage>
        <taxon>Eukaryota</taxon>
        <taxon>Fungi</taxon>
        <taxon>Dikarya</taxon>
        <taxon>Ascomycota</taxon>
        <taxon>Pezizomycotina</taxon>
        <taxon>Lecanoromycetes</taxon>
        <taxon>OSLEUM clade</taxon>
        <taxon>Lecanoromycetidae</taxon>
        <taxon>Lecanorales</taxon>
        <taxon>Lecanorineae</taxon>
        <taxon>Ramalinaceae</taxon>
        <taxon>Ramalina</taxon>
    </lineage>
</organism>
<dbReference type="InterPro" id="IPR001251">
    <property type="entry name" value="CRAL-TRIO_dom"/>
</dbReference>
<dbReference type="Gene3D" id="3.40.525.10">
    <property type="entry name" value="CRAL-TRIO lipid binding domain"/>
    <property type="match status" value="1"/>
</dbReference>
<dbReference type="CDD" id="cd00159">
    <property type="entry name" value="RhoGAP"/>
    <property type="match status" value="1"/>
</dbReference>
<dbReference type="Gene3D" id="1.10.555.10">
    <property type="entry name" value="Rho GTPase activation protein"/>
    <property type="match status" value="1"/>
</dbReference>
<feature type="region of interest" description="Disordered" evidence="1">
    <location>
        <begin position="478"/>
        <end position="607"/>
    </location>
</feature>
<evidence type="ECO:0000259" key="2">
    <source>
        <dbReference type="PROSITE" id="PS50191"/>
    </source>
</evidence>
<dbReference type="Pfam" id="PF00620">
    <property type="entry name" value="RhoGAP"/>
    <property type="match status" value="1"/>
</dbReference>
<dbReference type="InterPro" id="IPR036865">
    <property type="entry name" value="CRAL-TRIO_dom_sf"/>
</dbReference>
<dbReference type="SMART" id="SM00324">
    <property type="entry name" value="RhoGAP"/>
    <property type="match status" value="1"/>
</dbReference>
<evidence type="ECO:0000313" key="4">
    <source>
        <dbReference type="EMBL" id="MDI1487127.1"/>
    </source>
</evidence>
<feature type="compositionally biased region" description="Low complexity" evidence="1">
    <location>
        <begin position="530"/>
        <end position="541"/>
    </location>
</feature>
<dbReference type="AlphaFoldDB" id="A0AA43TWQ3"/>
<dbReference type="Proteomes" id="UP001161017">
    <property type="component" value="Unassembled WGS sequence"/>
</dbReference>
<dbReference type="SUPFAM" id="SSF52087">
    <property type="entry name" value="CRAL/TRIO domain"/>
    <property type="match status" value="1"/>
</dbReference>
<evidence type="ECO:0000256" key="1">
    <source>
        <dbReference type="SAM" id="MobiDB-lite"/>
    </source>
</evidence>
<protein>
    <recommendedName>
        <fullName evidence="6">Rho-GAP domain-containing protein</fullName>
    </recommendedName>
</protein>
<reference evidence="4" key="1">
    <citation type="journal article" date="2023" name="Genome Biol. Evol.">
        <title>First Whole Genome Sequence and Flow Cytometry Genome Size Data for the Lichen-Forming Fungus Ramalina farinacea (Ascomycota).</title>
        <authorList>
            <person name="Llewellyn T."/>
            <person name="Mian S."/>
            <person name="Hill R."/>
            <person name="Leitch I.J."/>
            <person name="Gaya E."/>
        </authorList>
    </citation>
    <scope>NUCLEOTIDE SEQUENCE</scope>
    <source>
        <strain evidence="4">LIQ254RAFAR</strain>
    </source>
</reference>
<feature type="compositionally biased region" description="Low complexity" evidence="1">
    <location>
        <begin position="558"/>
        <end position="582"/>
    </location>
</feature>
<dbReference type="InterPro" id="IPR008936">
    <property type="entry name" value="Rho_GTPase_activation_prot"/>
</dbReference>
<sequence>MRANFVNRLRSNSIPLNTIPPTPTSTEYSPELAALAARILYRSPLPSPSDLPVFILNSAAFPEAGQDYYDQLLPYVLARLPTEDELIGGLEYEIVFFAGGNSGSNYGNRNEEDSNDESGGVGLGKKKTRPRFGWFMKAYNVLNRITRKRLQKLWIVHEKRWVRVLFEMFATVVSPKFRKKVIHVSTLNAFALYFPIENLLIPPSAYVTDRRRLPDIYVPYASGKRAFGTRNALPTSSSSGDGQPRLPRVLRETTSFILLDSNIQTEGLFRVSARQQTVEVLREAYDRGQKFIIWHEGPTVLTFPHHQEGHGDVSISQTEAEQVEGYDVHTAAALIKLWYKELQEPIFPQSSYQALQKYFGDPQTPLEPSTLLQLLNPGVEYSILNESSRQILRLHLLPLLSIVTANAETNKMTPLNLSVCFAPILLCGPDPLEDVKIMSIIRRLLAALIEHWSESLAPALDTDTTKFLTLLQLPFSVSDREDPLEDPQSSPSSPHRDSINPAQTSGITLLDNSNSTNQPPANNRRHRHTLSNSSSSTLPSSDSEDESASRPPLPPRPRAATLAISSPISATRSTPTFPTTTAVADNPSLALRRKPAPPLHTPPRYSTLVSDRAPRYSAIVSDPTAALAGLSQPISADPNIGIPRSQTAGPTNTVEPDDDDDDGIGVMGPKHAEARQSSEDVGGGEELPLYDGFAARTSSLVAQAMGESISGGGGDVRAQTETREEELGRPRALTEDDRQNSIPRKPVGEGKS</sequence>
<evidence type="ECO:0000313" key="5">
    <source>
        <dbReference type="Proteomes" id="UP001161017"/>
    </source>
</evidence>
<name>A0AA43TWQ3_9LECA</name>
<feature type="compositionally biased region" description="Basic and acidic residues" evidence="1">
    <location>
        <begin position="718"/>
        <end position="739"/>
    </location>
</feature>
<accession>A0AA43TWQ3</accession>
<dbReference type="GO" id="GO:0007264">
    <property type="term" value="P:small GTPase-mediated signal transduction"/>
    <property type="evidence" value="ECO:0007669"/>
    <property type="project" value="TreeGrafter"/>
</dbReference>
<dbReference type="CDD" id="cd00170">
    <property type="entry name" value="SEC14"/>
    <property type="match status" value="1"/>
</dbReference>
<dbReference type="Pfam" id="PF13716">
    <property type="entry name" value="CRAL_TRIO_2"/>
    <property type="match status" value="1"/>
</dbReference>
<feature type="region of interest" description="Disordered" evidence="1">
    <location>
        <begin position="631"/>
        <end position="689"/>
    </location>
</feature>
<dbReference type="SUPFAM" id="SSF48350">
    <property type="entry name" value="GTPase activation domain, GAP"/>
    <property type="match status" value="1"/>
</dbReference>
<dbReference type="InterPro" id="IPR000198">
    <property type="entry name" value="RhoGAP_dom"/>
</dbReference>
<dbReference type="PROSITE" id="PS50238">
    <property type="entry name" value="RHOGAP"/>
    <property type="match status" value="1"/>
</dbReference>
<gene>
    <name evidence="4" type="ORF">OHK93_006395</name>
</gene>
<proteinExistence type="predicted"/>
<dbReference type="PANTHER" id="PTHR45808">
    <property type="entry name" value="RHO GTPASE-ACTIVATING PROTEIN 68F"/>
    <property type="match status" value="1"/>
</dbReference>
<keyword evidence="5" id="KW-1185">Reference proteome</keyword>
<comment type="caution">
    <text evidence="4">The sequence shown here is derived from an EMBL/GenBank/DDBJ whole genome shotgun (WGS) entry which is preliminary data.</text>
</comment>
<feature type="region of interest" description="Disordered" evidence="1">
    <location>
        <begin position="705"/>
        <end position="752"/>
    </location>
</feature>
<dbReference type="GO" id="GO:0005737">
    <property type="term" value="C:cytoplasm"/>
    <property type="evidence" value="ECO:0007669"/>
    <property type="project" value="TreeGrafter"/>
</dbReference>
<evidence type="ECO:0000259" key="3">
    <source>
        <dbReference type="PROSITE" id="PS50238"/>
    </source>
</evidence>
<feature type="compositionally biased region" description="Polar residues" evidence="1">
    <location>
        <begin position="500"/>
        <end position="521"/>
    </location>
</feature>